<dbReference type="AlphaFoldDB" id="A0A4P6ZLZ8"/>
<protein>
    <submittedName>
        <fullName evidence="1">Uncharacterized protein</fullName>
    </submittedName>
</protein>
<dbReference type="EMBL" id="CP034726">
    <property type="protein sequence ID" value="QBP18895.1"/>
    <property type="molecule type" value="Genomic_DNA"/>
</dbReference>
<dbReference type="RefSeq" id="WP_133442453.1">
    <property type="nucleotide sequence ID" value="NZ_CP034726.1"/>
</dbReference>
<gene>
    <name evidence="1" type="ORF">ELX58_07320</name>
</gene>
<name>A0A4P6ZLZ8_9LACO</name>
<keyword evidence="2" id="KW-1185">Reference proteome</keyword>
<accession>A0A4P6ZLZ8</accession>
<dbReference type="KEGG" id="lji:ELX58_07320"/>
<dbReference type="Proteomes" id="UP000294321">
    <property type="component" value="Chromosome"/>
</dbReference>
<evidence type="ECO:0000313" key="1">
    <source>
        <dbReference type="EMBL" id="QBP18895.1"/>
    </source>
</evidence>
<dbReference type="SUPFAM" id="SSF75011">
    <property type="entry name" value="3-carboxy-cis,cis-mucoante lactonizing enzyme"/>
    <property type="match status" value="1"/>
</dbReference>
<dbReference type="OrthoDB" id="2276332at2"/>
<sequence length="403" mass="47663">MNKKACELCLFIGSLLMVGDIDLNTPASAKINHSYKPRVKRVANQHQINQHRLNQRRYQQMQKTHLANVRKIHHYQRVHQHHHIQIEKRKIRQIKRQKAAKRHQNSSVVKNRNYHFDENYRKDIRTAQPQKSYHEVAGNDRITFNHPVYLRYIKYTGRRNNHGYEHGDPQSISILPNGHLYVLFNVGHRDSSINRIIEYNAKNGKLIKVGRRFHGGHGQGLSYDYRTHQLWECMNHYRNHGYPRGIIPKVLILSKIDQKKLKPTGHWLKIRTRYKLGENVAYDKSGDYWNVSRNYYKNKRIPIDSLQIYRGQGRKLKMVKDILHSPSACIQNLTYNPDTNRLYVVGNGVIMSFPINNLNHLTNHNIKVAVMNHHSEFEGLAFWNHRAYLLVHPDLILRSNKNF</sequence>
<proteinExistence type="predicted"/>
<evidence type="ECO:0000313" key="2">
    <source>
        <dbReference type="Proteomes" id="UP000294321"/>
    </source>
</evidence>
<reference evidence="2" key="1">
    <citation type="submission" date="2018-12" db="EMBL/GenBank/DDBJ databases">
        <title>A new species of lactobacillus.</title>
        <authorList>
            <person name="Jian Y."/>
            <person name="Xin L."/>
            <person name="Hong Z.J."/>
            <person name="Ming L.Z."/>
            <person name="Hong X.Z."/>
        </authorList>
    </citation>
    <scope>NUCLEOTIDE SEQUENCE [LARGE SCALE GENOMIC DNA]</scope>
    <source>
        <strain evidence="2">HSLZ-75</strain>
    </source>
</reference>
<organism evidence="1 2">
    <name type="scientific">Acetilactobacillus jinshanensis</name>
    <dbReference type="NCBI Taxonomy" id="1720083"/>
    <lineage>
        <taxon>Bacteria</taxon>
        <taxon>Bacillati</taxon>
        <taxon>Bacillota</taxon>
        <taxon>Bacilli</taxon>
        <taxon>Lactobacillales</taxon>
        <taxon>Lactobacillaceae</taxon>
        <taxon>Acetilactobacillus</taxon>
    </lineage>
</organism>